<accession>A0A8J3XYN5</accession>
<dbReference type="Proteomes" id="UP000605992">
    <property type="component" value="Unassembled WGS sequence"/>
</dbReference>
<evidence type="ECO:0000313" key="2">
    <source>
        <dbReference type="Proteomes" id="UP000605992"/>
    </source>
</evidence>
<comment type="caution">
    <text evidence="1">The sequence shown here is derived from an EMBL/GenBank/DDBJ whole genome shotgun (WGS) entry which is preliminary data.</text>
</comment>
<reference evidence="1" key="1">
    <citation type="submission" date="2021-01" db="EMBL/GenBank/DDBJ databases">
        <title>Whole genome shotgun sequence of Planotetraspora thailandica NBRC 104271.</title>
        <authorList>
            <person name="Komaki H."/>
            <person name="Tamura T."/>
        </authorList>
    </citation>
    <scope>NUCLEOTIDE SEQUENCE</scope>
    <source>
        <strain evidence="1">NBRC 104271</strain>
    </source>
</reference>
<dbReference type="RefSeq" id="WP_373318609.1">
    <property type="nucleotide sequence ID" value="NZ_BOOR01000052.1"/>
</dbReference>
<organism evidence="1 2">
    <name type="scientific">Planotetraspora thailandica</name>
    <dbReference type="NCBI Taxonomy" id="487172"/>
    <lineage>
        <taxon>Bacteria</taxon>
        <taxon>Bacillati</taxon>
        <taxon>Actinomycetota</taxon>
        <taxon>Actinomycetes</taxon>
        <taxon>Streptosporangiales</taxon>
        <taxon>Streptosporangiaceae</taxon>
        <taxon>Planotetraspora</taxon>
    </lineage>
</organism>
<protein>
    <submittedName>
        <fullName evidence="1">Uncharacterized protein</fullName>
    </submittedName>
</protein>
<evidence type="ECO:0000313" key="1">
    <source>
        <dbReference type="EMBL" id="GII57486.1"/>
    </source>
</evidence>
<dbReference type="InterPro" id="IPR024486">
    <property type="entry name" value="DUF2617"/>
</dbReference>
<name>A0A8J3XYN5_9ACTN</name>
<proteinExistence type="predicted"/>
<keyword evidence="2" id="KW-1185">Reference proteome</keyword>
<gene>
    <name evidence="1" type="ORF">Pth03_58750</name>
</gene>
<sequence>MTCPRLGVKTPGTTGFVHLYAESWKDHPHALRGIFSGNVQSITEVQVELRGSPKRVKWAALHTYPAVGQVLRTNSSVTVVRGAGTTVISGC</sequence>
<dbReference type="EMBL" id="BOOR01000052">
    <property type="protein sequence ID" value="GII57486.1"/>
    <property type="molecule type" value="Genomic_DNA"/>
</dbReference>
<dbReference type="Pfam" id="PF10936">
    <property type="entry name" value="DUF2617"/>
    <property type="match status" value="1"/>
</dbReference>
<dbReference type="AlphaFoldDB" id="A0A8J3XYN5"/>